<dbReference type="Gene3D" id="1.10.238.10">
    <property type="entry name" value="EF-hand"/>
    <property type="match status" value="1"/>
</dbReference>
<sequence length="471" mass="51305">MDEPISPTAALYTVIKPSVPYAPRKPRIKSPSPSPPNLGCNTSLIDLKDWVVEDGPASKLRPLQPTENGNGMSKYVVAPPLPPRKASQNSVEFATTSHQSQAPHNASLTISRSSSNSLTVEHTYPPLLKMSSNTDMRQRQGHVPASSMSSFHSVSLSSDGDVATDGTGIDGGSSVLNFIATYPMDREENSAEIDRNRDSVDDSFSFETVSSTGISSPTLSSTHEWEKDFATQSIKLEPPKLPSRRIPLAKPPSSSSSSSPSLSPPIPSSQKPSQPSSPTFATSASDRSSIFSTGTITTAHTSIGSYTQLLRPTPVPLVARKRYEAVFFANVNARRRANVNKLSVSTSEGSASLAPASPTTPRKGWRGLSVDLITNPEDNPVFSVELEEETEGGRLEGQIVKTIWLKSKLLPEKLRDIWNECALPNRNFLDKDEFIKGMWRIDEELRRVQSSRSSSLPITSRLPKRTETLLH</sequence>
<dbReference type="SUPFAM" id="SSF47473">
    <property type="entry name" value="EF-hand"/>
    <property type="match status" value="1"/>
</dbReference>
<dbReference type="EMBL" id="SGPK01000040">
    <property type="protein sequence ID" value="THH10286.1"/>
    <property type="molecule type" value="Genomic_DNA"/>
</dbReference>
<feature type="region of interest" description="Disordered" evidence="1">
    <location>
        <begin position="58"/>
        <end position="77"/>
    </location>
</feature>
<feature type="region of interest" description="Disordered" evidence="1">
    <location>
        <begin position="347"/>
        <end position="366"/>
    </location>
</feature>
<feature type="region of interest" description="Disordered" evidence="1">
    <location>
        <begin position="96"/>
        <end position="117"/>
    </location>
</feature>
<feature type="region of interest" description="Disordered" evidence="1">
    <location>
        <begin position="137"/>
        <end position="174"/>
    </location>
</feature>
<feature type="compositionally biased region" description="Polar residues" evidence="1">
    <location>
        <begin position="96"/>
        <end position="106"/>
    </location>
</feature>
<evidence type="ECO:0000313" key="3">
    <source>
        <dbReference type="Proteomes" id="UP000308199"/>
    </source>
</evidence>
<gene>
    <name evidence="2" type="ORF">EW145_g1441</name>
</gene>
<evidence type="ECO:0000256" key="1">
    <source>
        <dbReference type="SAM" id="MobiDB-lite"/>
    </source>
</evidence>
<dbReference type="AlphaFoldDB" id="A0A4S4LEH8"/>
<feature type="compositionally biased region" description="Low complexity" evidence="1">
    <location>
        <begin position="246"/>
        <end position="261"/>
    </location>
</feature>
<evidence type="ECO:0000313" key="2">
    <source>
        <dbReference type="EMBL" id="THH10286.1"/>
    </source>
</evidence>
<comment type="caution">
    <text evidence="2">The sequence shown here is derived from an EMBL/GenBank/DDBJ whole genome shotgun (WGS) entry which is preliminary data.</text>
</comment>
<dbReference type="Proteomes" id="UP000308199">
    <property type="component" value="Unassembled WGS sequence"/>
</dbReference>
<accession>A0A4S4LEH8</accession>
<organism evidence="2 3">
    <name type="scientific">Phellinidium pouzarii</name>
    <dbReference type="NCBI Taxonomy" id="167371"/>
    <lineage>
        <taxon>Eukaryota</taxon>
        <taxon>Fungi</taxon>
        <taxon>Dikarya</taxon>
        <taxon>Basidiomycota</taxon>
        <taxon>Agaricomycotina</taxon>
        <taxon>Agaricomycetes</taxon>
        <taxon>Hymenochaetales</taxon>
        <taxon>Hymenochaetaceae</taxon>
        <taxon>Phellinidium</taxon>
    </lineage>
</organism>
<keyword evidence="3" id="KW-1185">Reference proteome</keyword>
<dbReference type="OrthoDB" id="10045710at2759"/>
<name>A0A4S4LEH8_9AGAM</name>
<dbReference type="InterPro" id="IPR011992">
    <property type="entry name" value="EF-hand-dom_pair"/>
</dbReference>
<feature type="compositionally biased region" description="Low complexity" evidence="1">
    <location>
        <begin position="268"/>
        <end position="278"/>
    </location>
</feature>
<feature type="compositionally biased region" description="Low complexity" evidence="1">
    <location>
        <begin position="107"/>
        <end position="117"/>
    </location>
</feature>
<feature type="compositionally biased region" description="Low complexity" evidence="1">
    <location>
        <begin position="146"/>
        <end position="158"/>
    </location>
</feature>
<feature type="region of interest" description="Disordered" evidence="1">
    <location>
        <begin position="21"/>
        <end position="41"/>
    </location>
</feature>
<feature type="region of interest" description="Disordered" evidence="1">
    <location>
        <begin position="232"/>
        <end position="287"/>
    </location>
</feature>
<protein>
    <recommendedName>
        <fullName evidence="4">EH domain-containing protein</fullName>
    </recommendedName>
</protein>
<evidence type="ECO:0008006" key="4">
    <source>
        <dbReference type="Google" id="ProtNLM"/>
    </source>
</evidence>
<proteinExistence type="predicted"/>
<reference evidence="2 3" key="1">
    <citation type="submission" date="2019-02" db="EMBL/GenBank/DDBJ databases">
        <title>Genome sequencing of the rare red list fungi Phellinidium pouzarii.</title>
        <authorList>
            <person name="Buettner E."/>
            <person name="Kellner H."/>
        </authorList>
    </citation>
    <scope>NUCLEOTIDE SEQUENCE [LARGE SCALE GENOMIC DNA]</scope>
    <source>
        <strain evidence="2 3">DSM 108285</strain>
    </source>
</reference>